<proteinExistence type="predicted"/>
<gene>
    <name evidence="1" type="ORF">WMO44_03950</name>
</gene>
<keyword evidence="2" id="KW-1185">Reference proteome</keyword>
<dbReference type="Proteomes" id="UP001457197">
    <property type="component" value="Unassembled WGS sequence"/>
</dbReference>
<sequence length="71" mass="8421">MFDREYFKQVDSEMLGALKVLGRAMLSALDALIWYLLLQPIRLYSWLTDDPAPVRRRGAYKNRHCAEDRLY</sequence>
<comment type="caution">
    <text evidence="1">The sequence shown here is derived from an EMBL/GenBank/DDBJ whole genome shotgun (WGS) entry which is preliminary data.</text>
</comment>
<accession>A0ABV1AUK6</accession>
<dbReference type="EMBL" id="JBBMEO010000003">
    <property type="protein sequence ID" value="MEQ2361303.1"/>
    <property type="molecule type" value="Genomic_DNA"/>
</dbReference>
<organism evidence="1 2">
    <name type="scientific">Faecalibacterium tardum</name>
    <dbReference type="NCBI Taxonomy" id="3133156"/>
    <lineage>
        <taxon>Bacteria</taxon>
        <taxon>Bacillati</taxon>
        <taxon>Bacillota</taxon>
        <taxon>Clostridia</taxon>
        <taxon>Eubacteriales</taxon>
        <taxon>Oscillospiraceae</taxon>
        <taxon>Faecalibacterium</taxon>
    </lineage>
</organism>
<evidence type="ECO:0000313" key="2">
    <source>
        <dbReference type="Proteomes" id="UP001457197"/>
    </source>
</evidence>
<dbReference type="RefSeq" id="WP_349151811.1">
    <property type="nucleotide sequence ID" value="NZ_JBBMEO010000003.1"/>
</dbReference>
<protein>
    <submittedName>
        <fullName evidence="1">Uncharacterized protein</fullName>
    </submittedName>
</protein>
<name>A0ABV1AUK6_9FIRM</name>
<evidence type="ECO:0000313" key="1">
    <source>
        <dbReference type="EMBL" id="MEQ2361303.1"/>
    </source>
</evidence>
<reference evidence="1 2" key="1">
    <citation type="submission" date="2024-03" db="EMBL/GenBank/DDBJ databases">
        <title>Human intestinal bacterial collection.</title>
        <authorList>
            <person name="Pauvert C."/>
            <person name="Hitch T.C.A."/>
            <person name="Clavel T."/>
        </authorList>
    </citation>
    <scope>NUCLEOTIDE SEQUENCE [LARGE SCALE GENOMIC DNA]</scope>
    <source>
        <strain evidence="1 2">CLA-AA-H175</strain>
    </source>
</reference>